<dbReference type="NCBIfam" id="TIGR03089">
    <property type="entry name" value="TIGR03089 family protein"/>
    <property type="match status" value="1"/>
</dbReference>
<protein>
    <submittedName>
        <fullName evidence="1">TIGR03089 family protein</fullName>
    </submittedName>
</protein>
<proteinExistence type="predicted"/>
<dbReference type="Proteomes" id="UP000249324">
    <property type="component" value="Unassembled WGS sequence"/>
</dbReference>
<reference evidence="1 2" key="1">
    <citation type="journal article" date="2021" name="BMC Genomics">
        <title>Genome-resolved metagenome and metatranscriptome analyses of thermophilic composting reveal key bacterial players and their metabolic interactions.</title>
        <authorList>
            <person name="Braga L.P.P."/>
            <person name="Pereira R.V."/>
            <person name="Martins L.F."/>
            <person name="Moura L.M.S."/>
            <person name="Sanchez F.B."/>
            <person name="Patane J.S.L."/>
            <person name="da Silva A.M."/>
            <person name="Setubal J.C."/>
        </authorList>
    </citation>
    <scope>NUCLEOTIDE SEQUENCE [LARGE SCALE GENOMIC DNA]</scope>
    <source>
        <strain evidence="1">ZC4RG45</strain>
    </source>
</reference>
<dbReference type="InterPro" id="IPR042099">
    <property type="entry name" value="ANL_N_sf"/>
</dbReference>
<sequence length="178" mass="18841">MNVTESLLHPLLSTASARPLLTHYDDAAQTRIELSAATLANWAAKTANWLVDEFDVEIGDPVCVRLPTHWQTAGVLLGAFWCGAHVVTEADDARVVFLPPGDHDVAAPQAIVALDPLGRGVPGGVTPPALDYLVESRACADDFMPLEPVPGDSPALMGLSAQEVLDTARRNAEKAGLD</sequence>
<organism evidence="1 2">
    <name type="scientific">Thermocrispum agreste</name>
    <dbReference type="NCBI Taxonomy" id="37925"/>
    <lineage>
        <taxon>Bacteria</taxon>
        <taxon>Bacillati</taxon>
        <taxon>Actinomycetota</taxon>
        <taxon>Actinomycetes</taxon>
        <taxon>Pseudonocardiales</taxon>
        <taxon>Pseudonocardiaceae</taxon>
        <taxon>Thermocrispum</taxon>
    </lineage>
</organism>
<name>A0ABD6FH05_9PSEU</name>
<dbReference type="EMBL" id="QGUI02000111">
    <property type="protein sequence ID" value="MFO7192581.1"/>
    <property type="molecule type" value="Genomic_DNA"/>
</dbReference>
<comment type="caution">
    <text evidence="1">The sequence shown here is derived from an EMBL/GenBank/DDBJ whole genome shotgun (WGS) entry which is preliminary data.</text>
</comment>
<dbReference type="InterPro" id="IPR017523">
    <property type="entry name" value="Rv3268"/>
</dbReference>
<evidence type="ECO:0000313" key="1">
    <source>
        <dbReference type="EMBL" id="MFO7192581.1"/>
    </source>
</evidence>
<feature type="non-terminal residue" evidence="1">
    <location>
        <position position="178"/>
    </location>
</feature>
<dbReference type="Gene3D" id="3.40.50.12780">
    <property type="entry name" value="N-terminal domain of ligase-like"/>
    <property type="match status" value="1"/>
</dbReference>
<dbReference type="SUPFAM" id="SSF56801">
    <property type="entry name" value="Acetyl-CoA synthetase-like"/>
    <property type="match status" value="1"/>
</dbReference>
<gene>
    <name evidence="1" type="ORF">DIU77_010105</name>
</gene>
<dbReference type="AlphaFoldDB" id="A0ABD6FH05"/>
<evidence type="ECO:0000313" key="2">
    <source>
        <dbReference type="Proteomes" id="UP000249324"/>
    </source>
</evidence>
<accession>A0ABD6FH05</accession>